<keyword evidence="3" id="KW-0949">S-adenosyl-L-methionine</keyword>
<proteinExistence type="predicted"/>
<evidence type="ECO:0000313" key="5">
    <source>
        <dbReference type="Proteomes" id="UP000253383"/>
    </source>
</evidence>
<dbReference type="EMBL" id="QOWE01000001">
    <property type="protein sequence ID" value="RCR71494.1"/>
    <property type="molecule type" value="Genomic_DNA"/>
</dbReference>
<name>A0A368JXT7_9BACT</name>
<dbReference type="Gene3D" id="3.40.50.150">
    <property type="entry name" value="Vaccinia Virus protein VP39"/>
    <property type="match status" value="1"/>
</dbReference>
<evidence type="ECO:0000256" key="3">
    <source>
        <dbReference type="ARBA" id="ARBA00022691"/>
    </source>
</evidence>
<dbReference type="Pfam" id="PF13489">
    <property type="entry name" value="Methyltransf_23"/>
    <property type="match status" value="1"/>
</dbReference>
<accession>A0A368JXT7</accession>
<dbReference type="InterPro" id="IPR029063">
    <property type="entry name" value="SAM-dependent_MTases_sf"/>
</dbReference>
<keyword evidence="1 4" id="KW-0489">Methyltransferase</keyword>
<dbReference type="PANTHER" id="PTHR43464">
    <property type="entry name" value="METHYLTRANSFERASE"/>
    <property type="match status" value="1"/>
</dbReference>
<evidence type="ECO:0000313" key="4">
    <source>
        <dbReference type="EMBL" id="RCR71494.1"/>
    </source>
</evidence>
<dbReference type="GO" id="GO:0008168">
    <property type="term" value="F:methyltransferase activity"/>
    <property type="evidence" value="ECO:0007669"/>
    <property type="project" value="UniProtKB-KW"/>
</dbReference>
<evidence type="ECO:0000256" key="1">
    <source>
        <dbReference type="ARBA" id="ARBA00022603"/>
    </source>
</evidence>
<comment type="caution">
    <text evidence="4">The sequence shown here is derived from an EMBL/GenBank/DDBJ whole genome shotgun (WGS) entry which is preliminary data.</text>
</comment>
<sequence length="250" mass="28702">MIGNRDEYESMFQVERKLWWYRILHQKVIQQIQSHFPGSQSIHILDAGCGTGGLLDALRQAGYAQIAGFDASVDAVAFARERQVAAELHDLRAFASFHPGETFDVIICNDVLCYFRDEELLAVLNSFRKRLRPGGIFISNNNAFPALRGTHDMALNILRRFVKAEFIQFAPQAGFSVEQLEYWNFCLTVPIWLLRKAQLLGQRLSPSPSVQSDVKLPPLWMNELIFNWLMVENRFFRTPPFGSSLFTVMR</sequence>
<dbReference type="SUPFAM" id="SSF53335">
    <property type="entry name" value="S-adenosyl-L-methionine-dependent methyltransferases"/>
    <property type="match status" value="1"/>
</dbReference>
<keyword evidence="2 4" id="KW-0808">Transferase</keyword>
<dbReference type="PANTHER" id="PTHR43464:SF19">
    <property type="entry name" value="UBIQUINONE BIOSYNTHESIS O-METHYLTRANSFERASE, MITOCHONDRIAL"/>
    <property type="match status" value="1"/>
</dbReference>
<reference evidence="4 5" key="1">
    <citation type="submission" date="2018-07" db="EMBL/GenBank/DDBJ databases">
        <title>Genome analysis of Larkinella rosea.</title>
        <authorList>
            <person name="Zhou Z."/>
            <person name="Wang G."/>
        </authorList>
    </citation>
    <scope>NUCLEOTIDE SEQUENCE [LARGE SCALE GENOMIC DNA]</scope>
    <source>
        <strain evidence="5">zzj9</strain>
    </source>
</reference>
<dbReference type="CDD" id="cd02440">
    <property type="entry name" value="AdoMet_MTases"/>
    <property type="match status" value="1"/>
</dbReference>
<evidence type="ECO:0000256" key="2">
    <source>
        <dbReference type="ARBA" id="ARBA00022679"/>
    </source>
</evidence>
<dbReference type="OrthoDB" id="9804312at2"/>
<dbReference type="AlphaFoldDB" id="A0A368JXT7"/>
<protein>
    <submittedName>
        <fullName evidence="4">Class I SAM-dependent methyltransferase</fullName>
    </submittedName>
</protein>
<dbReference type="GO" id="GO:0032259">
    <property type="term" value="P:methylation"/>
    <property type="evidence" value="ECO:0007669"/>
    <property type="project" value="UniProtKB-KW"/>
</dbReference>
<organism evidence="4 5">
    <name type="scientific">Larkinella punicea</name>
    <dbReference type="NCBI Taxonomy" id="2315727"/>
    <lineage>
        <taxon>Bacteria</taxon>
        <taxon>Pseudomonadati</taxon>
        <taxon>Bacteroidota</taxon>
        <taxon>Cytophagia</taxon>
        <taxon>Cytophagales</taxon>
        <taxon>Spirosomataceae</taxon>
        <taxon>Larkinella</taxon>
    </lineage>
</organism>
<dbReference type="Proteomes" id="UP000253383">
    <property type="component" value="Unassembled WGS sequence"/>
</dbReference>
<keyword evidence="5" id="KW-1185">Reference proteome</keyword>
<gene>
    <name evidence="4" type="ORF">DUE52_00750</name>
</gene>